<reference evidence="10 11" key="1">
    <citation type="submission" date="2016-04" db="EMBL/GenBank/DDBJ databases">
        <title>Reclassification of Paraburkholderia panaciterrae (Farh et al. 2015) Dobritsa &amp; Samadpour 2016 as a later homotypic synonym of Paraburkholderia ginsengiterrae (Farh et al. 2015) Dobritsa &amp; Samadpour 2016.</title>
        <authorList>
            <person name="Dobritsa A.P."/>
            <person name="Kutumbaka K."/>
            <person name="Samadpour M."/>
        </authorList>
    </citation>
    <scope>NUCLEOTIDE SEQUENCE [LARGE SCALE GENOMIC DNA]</scope>
    <source>
        <strain evidence="10 11">DCY85-1</strain>
    </source>
</reference>
<dbReference type="InterPro" id="IPR005565">
    <property type="entry name" value="Hemolysn_activator_HlyB_C"/>
</dbReference>
<keyword evidence="7" id="KW-0472">Membrane</keyword>
<evidence type="ECO:0000256" key="8">
    <source>
        <dbReference type="ARBA" id="ARBA00023237"/>
    </source>
</evidence>
<comment type="similarity">
    <text evidence="2">Belongs to the TPS (TC 1.B.20) family.</text>
</comment>
<dbReference type="PANTHER" id="PTHR34597">
    <property type="entry name" value="SLR1661 PROTEIN"/>
    <property type="match status" value="1"/>
</dbReference>
<evidence type="ECO:0000256" key="3">
    <source>
        <dbReference type="ARBA" id="ARBA00022448"/>
    </source>
</evidence>
<keyword evidence="6" id="KW-0653">Protein transport</keyword>
<evidence type="ECO:0000313" key="10">
    <source>
        <dbReference type="EMBL" id="OAJ58756.1"/>
    </source>
</evidence>
<dbReference type="Gene3D" id="3.10.20.310">
    <property type="entry name" value="membrane protein fhac"/>
    <property type="match status" value="1"/>
</dbReference>
<dbReference type="EMBL" id="LXJZ01000173">
    <property type="protein sequence ID" value="OAJ58756.1"/>
    <property type="molecule type" value="Genomic_DNA"/>
</dbReference>
<evidence type="ECO:0000256" key="7">
    <source>
        <dbReference type="ARBA" id="ARBA00023136"/>
    </source>
</evidence>
<dbReference type="PANTHER" id="PTHR34597:SF1">
    <property type="entry name" value="HEME_HEMOPEXIN TRANSPORTER PROTEIN HUXB"/>
    <property type="match status" value="1"/>
</dbReference>
<evidence type="ECO:0000256" key="1">
    <source>
        <dbReference type="ARBA" id="ARBA00004442"/>
    </source>
</evidence>
<dbReference type="Gene3D" id="2.40.160.50">
    <property type="entry name" value="membrane protein fhac: a member of the omp85/tpsb transporter family"/>
    <property type="match status" value="1"/>
</dbReference>
<accession>A0ABX2UWG7</accession>
<comment type="caution">
    <text evidence="10">The sequence shown here is derived from an EMBL/GenBank/DDBJ whole genome shotgun (WGS) entry which is preliminary data.</text>
</comment>
<keyword evidence="11" id="KW-1185">Reference proteome</keyword>
<proteinExistence type="inferred from homology"/>
<dbReference type="PROSITE" id="PS51779">
    <property type="entry name" value="POTRA"/>
    <property type="match status" value="1"/>
</dbReference>
<dbReference type="Pfam" id="PF08479">
    <property type="entry name" value="POTRA_2"/>
    <property type="match status" value="1"/>
</dbReference>
<evidence type="ECO:0000256" key="2">
    <source>
        <dbReference type="ARBA" id="ARBA00009055"/>
    </source>
</evidence>
<dbReference type="Pfam" id="PF03865">
    <property type="entry name" value="ShlB"/>
    <property type="match status" value="1"/>
</dbReference>
<keyword evidence="3" id="KW-0813">Transport</keyword>
<name>A0ABX2UWG7_9BURK</name>
<dbReference type="InterPro" id="IPR034746">
    <property type="entry name" value="POTRA"/>
</dbReference>
<protein>
    <recommendedName>
        <fullName evidence="9">POTRA domain-containing protein</fullName>
    </recommendedName>
</protein>
<evidence type="ECO:0000256" key="4">
    <source>
        <dbReference type="ARBA" id="ARBA00022452"/>
    </source>
</evidence>
<evidence type="ECO:0000313" key="11">
    <source>
        <dbReference type="Proteomes" id="UP000077961"/>
    </source>
</evidence>
<keyword evidence="8" id="KW-0998">Cell outer membrane</keyword>
<evidence type="ECO:0000259" key="9">
    <source>
        <dbReference type="PROSITE" id="PS51779"/>
    </source>
</evidence>
<keyword evidence="4" id="KW-1134">Transmembrane beta strand</keyword>
<organism evidence="10 11">
    <name type="scientific">Paraburkholderia ginsengiterrae</name>
    <dbReference type="NCBI Taxonomy" id="1462993"/>
    <lineage>
        <taxon>Bacteria</taxon>
        <taxon>Pseudomonadati</taxon>
        <taxon>Pseudomonadota</taxon>
        <taxon>Betaproteobacteria</taxon>
        <taxon>Burkholderiales</taxon>
        <taxon>Burkholderiaceae</taxon>
        <taxon>Paraburkholderia</taxon>
    </lineage>
</organism>
<sequence length="603" mass="65463">MGALRIARKRHNKDRPGFHPMPLFLCRTTTRFHVLHRTALLTAGLCAASTGFAQTPPTSGQLMEATKPQPQVPPADPNVIVKPPEAPPAPKVEAPDLRFTPQGFRFTGNTVISSEELTALLAPYAFHEVDLDGLNEIVDKVKAFYRQRGYFLAVAFLPKQNISDGVVTIGILEGRLGKITVKHPYPANALVTEDQVLGMLHARLKEGDIITEQSVETPLLLIRDLPGAVIRSTLNRGAQVGTADLEVEVLPERPKRITGDVEVDNYGNRYAGAYRLGVKSSLVSPLGIGDLLSVQGFITNQNLTDFGDVSYLVPVGHLGTRVGVDYGRLNYSLGKEFADLNARGTADVVNLFVLHPIERSKDVNLFAQVGLTYEKLDDVQSNAPVQQKNIAGIKAQVNGDSRGTGFVNVFTAGVMFGTLSFGSDAEKADDSSVNGYHTQGFFTKFYGDYERLQQLAPNVALFFSLSGQAATKNLTAAEKFSLGGANRVRGYPEGEALGDDGFASTLELRYTVPGVHFAGGGLVLTGFFDFGYILANAKPGDAPQLDAGQPNSERLLSYGVGLNFGEPNKYLFRTSIAWRGGRKPTSDTHDNVPRVWVQYVQFF</sequence>
<gene>
    <name evidence="10" type="ORF">A6V36_29810</name>
</gene>
<evidence type="ECO:0000256" key="5">
    <source>
        <dbReference type="ARBA" id="ARBA00022692"/>
    </source>
</evidence>
<evidence type="ECO:0000256" key="6">
    <source>
        <dbReference type="ARBA" id="ARBA00022927"/>
    </source>
</evidence>
<feature type="domain" description="POTRA" evidence="9">
    <location>
        <begin position="99"/>
        <end position="174"/>
    </location>
</feature>
<dbReference type="Proteomes" id="UP000077961">
    <property type="component" value="Unassembled WGS sequence"/>
</dbReference>
<dbReference type="InterPro" id="IPR051544">
    <property type="entry name" value="TPS_OM_transporter"/>
</dbReference>
<keyword evidence="5" id="KW-0812">Transmembrane</keyword>
<comment type="subcellular location">
    <subcellularLocation>
        <location evidence="1">Cell outer membrane</location>
    </subcellularLocation>
</comment>
<dbReference type="InterPro" id="IPR013686">
    <property type="entry name" value="Polypept-transport_assoc_ShlB"/>
</dbReference>